<name>A0ABV9B618_9ACTN</name>
<evidence type="ECO:0000256" key="1">
    <source>
        <dbReference type="SAM" id="MobiDB-lite"/>
    </source>
</evidence>
<organism evidence="2 3">
    <name type="scientific">Streptomyces vulcanius</name>
    <dbReference type="NCBI Taxonomy" id="1441876"/>
    <lineage>
        <taxon>Bacteria</taxon>
        <taxon>Bacillati</taxon>
        <taxon>Actinomycetota</taxon>
        <taxon>Actinomycetes</taxon>
        <taxon>Kitasatosporales</taxon>
        <taxon>Streptomycetaceae</taxon>
        <taxon>Streptomyces</taxon>
    </lineage>
</organism>
<gene>
    <name evidence="2" type="ORF">ACFPIH_51255</name>
</gene>
<sequence>MPVRDEAGGESEEGLVDVVASLPSDAQAAKAVQPGDRSFHDVPEDAQAGAVGLATFGDDRADAAPPQQAPVLACEAPSPKAGVPVAA</sequence>
<feature type="region of interest" description="Disordered" evidence="1">
    <location>
        <begin position="57"/>
        <end position="87"/>
    </location>
</feature>
<proteinExistence type="predicted"/>
<keyword evidence="3" id="KW-1185">Reference proteome</keyword>
<reference evidence="3" key="1">
    <citation type="journal article" date="2019" name="Int. J. Syst. Evol. Microbiol.">
        <title>The Global Catalogue of Microorganisms (GCM) 10K type strain sequencing project: providing services to taxonomists for standard genome sequencing and annotation.</title>
        <authorList>
            <consortium name="The Broad Institute Genomics Platform"/>
            <consortium name="The Broad Institute Genome Sequencing Center for Infectious Disease"/>
            <person name="Wu L."/>
            <person name="Ma J."/>
        </authorList>
    </citation>
    <scope>NUCLEOTIDE SEQUENCE [LARGE SCALE GENOMIC DNA]</scope>
    <source>
        <strain evidence="3">CGMCC 4.7177</strain>
    </source>
</reference>
<accession>A0ABV9B618</accession>
<evidence type="ECO:0000313" key="3">
    <source>
        <dbReference type="Proteomes" id="UP001595839"/>
    </source>
</evidence>
<protein>
    <submittedName>
        <fullName evidence="2">Uncharacterized protein</fullName>
    </submittedName>
</protein>
<evidence type="ECO:0000313" key="2">
    <source>
        <dbReference type="EMBL" id="MFC4507700.1"/>
    </source>
</evidence>
<dbReference type="RefSeq" id="WP_381186931.1">
    <property type="nucleotide sequence ID" value="NZ_JBHSFK010000060.1"/>
</dbReference>
<comment type="caution">
    <text evidence="2">The sequence shown here is derived from an EMBL/GenBank/DDBJ whole genome shotgun (WGS) entry which is preliminary data.</text>
</comment>
<dbReference type="EMBL" id="JBHSFK010000060">
    <property type="protein sequence ID" value="MFC4507700.1"/>
    <property type="molecule type" value="Genomic_DNA"/>
</dbReference>
<dbReference type="Proteomes" id="UP001595839">
    <property type="component" value="Unassembled WGS sequence"/>
</dbReference>